<reference evidence="1 2" key="1">
    <citation type="journal article" date="2018" name="PLoS Genet.">
        <title>Population sequencing reveals clonal diversity and ancestral inbreeding in the grapevine cultivar Chardonnay.</title>
        <authorList>
            <person name="Roach M.J."/>
            <person name="Johnson D.L."/>
            <person name="Bohlmann J."/>
            <person name="van Vuuren H.J."/>
            <person name="Jones S.J."/>
            <person name="Pretorius I.S."/>
            <person name="Schmidt S.A."/>
            <person name="Borneman A.R."/>
        </authorList>
    </citation>
    <scope>NUCLEOTIDE SEQUENCE [LARGE SCALE GENOMIC DNA]</scope>
    <source>
        <strain evidence="2">cv. Chardonnay</strain>
        <tissue evidence="1">Leaf</tissue>
    </source>
</reference>
<protein>
    <submittedName>
        <fullName evidence="1">Uncharacterized protein</fullName>
    </submittedName>
</protein>
<dbReference type="Proteomes" id="UP000288805">
    <property type="component" value="Unassembled WGS sequence"/>
</dbReference>
<name>A0A438IJJ2_VITVI</name>
<sequence length="195" mass="22045">MWLQHPIFKECFRSRWRGFHGTGWEGHKFMRKLQFVQANLKEWNKVSFGVLNERKKSILNEIANFDAIEQLYSSPTGESWRVEGLYWSPISEESASRLDSSFIEEEISKAIFQLDRDKAPGPDGFTIVVFQIVGICTEQDVIESRGKKFVGGFSGWVGTVQGLAELLDCKASGWPIPYLGLPLGGNPRLVAFGIQ</sequence>
<gene>
    <name evidence="1" type="ORF">CK203_026079</name>
</gene>
<accession>A0A438IJJ2</accession>
<evidence type="ECO:0000313" key="2">
    <source>
        <dbReference type="Proteomes" id="UP000288805"/>
    </source>
</evidence>
<organism evidence="1 2">
    <name type="scientific">Vitis vinifera</name>
    <name type="common">Grape</name>
    <dbReference type="NCBI Taxonomy" id="29760"/>
    <lineage>
        <taxon>Eukaryota</taxon>
        <taxon>Viridiplantae</taxon>
        <taxon>Streptophyta</taxon>
        <taxon>Embryophyta</taxon>
        <taxon>Tracheophyta</taxon>
        <taxon>Spermatophyta</taxon>
        <taxon>Magnoliopsida</taxon>
        <taxon>eudicotyledons</taxon>
        <taxon>Gunneridae</taxon>
        <taxon>Pentapetalae</taxon>
        <taxon>rosids</taxon>
        <taxon>Vitales</taxon>
        <taxon>Vitaceae</taxon>
        <taxon>Viteae</taxon>
        <taxon>Vitis</taxon>
    </lineage>
</organism>
<evidence type="ECO:0000313" key="1">
    <source>
        <dbReference type="EMBL" id="RVW96888.1"/>
    </source>
</evidence>
<dbReference type="EMBL" id="QGNW01000105">
    <property type="protein sequence ID" value="RVW96888.1"/>
    <property type="molecule type" value="Genomic_DNA"/>
</dbReference>
<comment type="caution">
    <text evidence="1">The sequence shown here is derived from an EMBL/GenBank/DDBJ whole genome shotgun (WGS) entry which is preliminary data.</text>
</comment>
<proteinExistence type="predicted"/>
<dbReference type="AlphaFoldDB" id="A0A438IJJ2"/>